<feature type="transmembrane region" description="Helical" evidence="1">
    <location>
        <begin position="7"/>
        <end position="29"/>
    </location>
</feature>
<dbReference type="Proteomes" id="UP000826550">
    <property type="component" value="Chromosome"/>
</dbReference>
<evidence type="ECO:0000256" key="1">
    <source>
        <dbReference type="SAM" id="Phobius"/>
    </source>
</evidence>
<name>A0ABX8WA60_9LACO</name>
<keyword evidence="3" id="KW-1185">Reference proteome</keyword>
<evidence type="ECO:0000313" key="2">
    <source>
        <dbReference type="EMBL" id="QYN53622.1"/>
    </source>
</evidence>
<reference evidence="2 3" key="1">
    <citation type="submission" date="2020-01" db="EMBL/GenBank/DDBJ databases">
        <title>Vast differences in strain-level diversity in the gut microbiota of two closely related honey bee species.</title>
        <authorList>
            <person name="Ellegaard K.M."/>
            <person name="Suenami S."/>
            <person name="Miyazaki R."/>
            <person name="Engel P."/>
        </authorList>
    </citation>
    <scope>NUCLEOTIDE SEQUENCE [LARGE SCALE GENOMIC DNA]</scope>
    <source>
        <strain evidence="2 3">ESL0416</strain>
    </source>
</reference>
<accession>A0ABX8WA60</accession>
<proteinExistence type="predicted"/>
<evidence type="ECO:0000313" key="3">
    <source>
        <dbReference type="Proteomes" id="UP000826550"/>
    </source>
</evidence>
<gene>
    <name evidence="2" type="ORF">GYM71_09415</name>
</gene>
<dbReference type="EMBL" id="CP048268">
    <property type="protein sequence ID" value="QYN53622.1"/>
    <property type="molecule type" value="Genomic_DNA"/>
</dbReference>
<keyword evidence="1" id="KW-1133">Transmembrane helix</keyword>
<keyword evidence="1" id="KW-0472">Membrane</keyword>
<keyword evidence="1" id="KW-0812">Transmembrane</keyword>
<sequence length="104" mass="11777">MISIKNFIMMLGILVVILAFAFVGIYPYIQIHNSSLAEKLDVWYKIAQVIVEQEETKTEKNGIEKKTTAVNKLVRQADRLNAPLDKSLASGLIQHAYNENKKTN</sequence>
<dbReference type="RefSeq" id="WP_220220276.1">
    <property type="nucleotide sequence ID" value="NZ_CP048268.1"/>
</dbReference>
<organism evidence="2 3">
    <name type="scientific">Lactobacillus panisapium</name>
    <dbReference type="NCBI Taxonomy" id="2012495"/>
    <lineage>
        <taxon>Bacteria</taxon>
        <taxon>Bacillati</taxon>
        <taxon>Bacillota</taxon>
        <taxon>Bacilli</taxon>
        <taxon>Lactobacillales</taxon>
        <taxon>Lactobacillaceae</taxon>
        <taxon>Lactobacillus</taxon>
    </lineage>
</organism>
<protein>
    <submittedName>
        <fullName evidence="2">Uncharacterized protein</fullName>
    </submittedName>
</protein>